<keyword evidence="9 17" id="KW-0418">Kinase</keyword>
<dbReference type="GO" id="GO:0005886">
    <property type="term" value="C:plasma membrane"/>
    <property type="evidence" value="ECO:0007669"/>
    <property type="project" value="UniProtKB-SubCell"/>
</dbReference>
<keyword evidence="10" id="KW-0067">ATP-binding</keyword>
<dbReference type="PRINTS" id="PR00344">
    <property type="entry name" value="BCTRLSENSOR"/>
</dbReference>
<keyword evidence="5" id="KW-0597">Phosphoprotein</keyword>
<dbReference type="EC" id="2.7.13.3" evidence="3"/>
<feature type="transmembrane region" description="Helical" evidence="14">
    <location>
        <begin position="151"/>
        <end position="173"/>
    </location>
</feature>
<keyword evidence="7 14" id="KW-0812">Transmembrane</keyword>
<evidence type="ECO:0000313" key="17">
    <source>
        <dbReference type="EMBL" id="MDC3422179.1"/>
    </source>
</evidence>
<evidence type="ECO:0000259" key="15">
    <source>
        <dbReference type="PROSITE" id="PS50109"/>
    </source>
</evidence>
<keyword evidence="4" id="KW-1003">Cell membrane</keyword>
<dbReference type="InterPro" id="IPR036890">
    <property type="entry name" value="HATPase_C_sf"/>
</dbReference>
<dbReference type="RefSeq" id="WP_259867082.1">
    <property type="nucleotide sequence ID" value="NZ_JAMQJZ010000017.1"/>
</dbReference>
<evidence type="ECO:0000256" key="13">
    <source>
        <dbReference type="ARBA" id="ARBA00023136"/>
    </source>
</evidence>
<keyword evidence="12" id="KW-0902">Two-component regulatory system</keyword>
<dbReference type="InterPro" id="IPR003661">
    <property type="entry name" value="HisK_dim/P_dom"/>
</dbReference>
<evidence type="ECO:0000256" key="2">
    <source>
        <dbReference type="ARBA" id="ARBA00004651"/>
    </source>
</evidence>
<dbReference type="InterPro" id="IPR036097">
    <property type="entry name" value="HisK_dim/P_sf"/>
</dbReference>
<evidence type="ECO:0000256" key="5">
    <source>
        <dbReference type="ARBA" id="ARBA00022553"/>
    </source>
</evidence>
<dbReference type="SUPFAM" id="SSF55874">
    <property type="entry name" value="ATPase domain of HSP90 chaperone/DNA topoisomerase II/histidine kinase"/>
    <property type="match status" value="1"/>
</dbReference>
<dbReference type="Gene3D" id="6.10.340.10">
    <property type="match status" value="1"/>
</dbReference>
<accession>A0A9X3WRU0</accession>
<dbReference type="InterPro" id="IPR003660">
    <property type="entry name" value="HAMP_dom"/>
</dbReference>
<dbReference type="GO" id="GO:0005524">
    <property type="term" value="F:ATP binding"/>
    <property type="evidence" value="ECO:0007669"/>
    <property type="project" value="UniProtKB-KW"/>
</dbReference>
<evidence type="ECO:0000313" key="18">
    <source>
        <dbReference type="Proteomes" id="UP001145072"/>
    </source>
</evidence>
<protein>
    <recommendedName>
        <fullName evidence="3">histidine kinase</fullName>
        <ecNumber evidence="3">2.7.13.3</ecNumber>
    </recommendedName>
</protein>
<organism evidence="17 18">
    <name type="scientific">Aquibacillus koreensis</name>
    <dbReference type="NCBI Taxonomy" id="279446"/>
    <lineage>
        <taxon>Bacteria</taxon>
        <taxon>Bacillati</taxon>
        <taxon>Bacillota</taxon>
        <taxon>Bacilli</taxon>
        <taxon>Bacillales</taxon>
        <taxon>Bacillaceae</taxon>
        <taxon>Aquibacillus</taxon>
    </lineage>
</organism>
<evidence type="ECO:0000256" key="8">
    <source>
        <dbReference type="ARBA" id="ARBA00022741"/>
    </source>
</evidence>
<feature type="transmembrane region" description="Helical" evidence="14">
    <location>
        <begin position="7"/>
        <end position="30"/>
    </location>
</feature>
<keyword evidence="18" id="KW-1185">Reference proteome</keyword>
<dbReference type="InterPro" id="IPR003594">
    <property type="entry name" value="HATPase_dom"/>
</dbReference>
<dbReference type="Pfam" id="PF02518">
    <property type="entry name" value="HATPase_c"/>
    <property type="match status" value="1"/>
</dbReference>
<dbReference type="GO" id="GO:0000155">
    <property type="term" value="F:phosphorelay sensor kinase activity"/>
    <property type="evidence" value="ECO:0007669"/>
    <property type="project" value="InterPro"/>
</dbReference>
<evidence type="ECO:0000256" key="11">
    <source>
        <dbReference type="ARBA" id="ARBA00022989"/>
    </source>
</evidence>
<dbReference type="AlphaFoldDB" id="A0A9X3WRU0"/>
<dbReference type="PROSITE" id="PS50885">
    <property type="entry name" value="HAMP"/>
    <property type="match status" value="1"/>
</dbReference>
<dbReference type="PROSITE" id="PS50109">
    <property type="entry name" value="HIS_KIN"/>
    <property type="match status" value="1"/>
</dbReference>
<sequence length="439" mass="49797">MKLQYQLTAAFTGLLIVIMSIAAITIYSLILNLLVQDEQLELEAKGNLLVSLLSDISYENINRINQLIQGQEIQLFLYDRNTDQIVLTNLPRPLVEFWIDNYDISTNREQIWKGANESFVVSRVESYSELSNRELILVTPLEDLQAVQQTFFNRLLIVFVIGIMVAVLLSYLLTKRLVTPLTNLKYQLKKIERRKFDEVEEIKATGEIKEVEQSVLEMANELSRYIQSQRQFFQNASHELKTPLMTIQGYAEGIRDGVFEKEESDRGLDVIVAEIVRLKKIINEMILLAKLDSEENIYQEELIKVDELIKLTVDRALPLANEKQISLQYEVADDLFFYVDNEKMLRAMMNIVTNAIRHASSIVFISVKEINGTINIAIEDDGNGVPVSLMPHLFHRFVKGDGGETGLGLAISRAIVERSGGTISVGESAYGGALFTIKI</sequence>
<dbReference type="SUPFAM" id="SSF47384">
    <property type="entry name" value="Homodimeric domain of signal transducing histidine kinase"/>
    <property type="match status" value="1"/>
</dbReference>
<dbReference type="SMART" id="SM00388">
    <property type="entry name" value="HisKA"/>
    <property type="match status" value="1"/>
</dbReference>
<dbReference type="Proteomes" id="UP001145072">
    <property type="component" value="Unassembled WGS sequence"/>
</dbReference>
<evidence type="ECO:0000256" key="4">
    <source>
        <dbReference type="ARBA" id="ARBA00022475"/>
    </source>
</evidence>
<dbReference type="InterPro" id="IPR050398">
    <property type="entry name" value="HssS/ArlS-like"/>
</dbReference>
<evidence type="ECO:0000256" key="7">
    <source>
        <dbReference type="ARBA" id="ARBA00022692"/>
    </source>
</evidence>
<evidence type="ECO:0000256" key="3">
    <source>
        <dbReference type="ARBA" id="ARBA00012438"/>
    </source>
</evidence>
<keyword evidence="8" id="KW-0547">Nucleotide-binding</keyword>
<name>A0A9X3WRU0_9BACI</name>
<dbReference type="SMART" id="SM00387">
    <property type="entry name" value="HATPase_c"/>
    <property type="match status" value="1"/>
</dbReference>
<feature type="domain" description="Histidine kinase" evidence="15">
    <location>
        <begin position="235"/>
        <end position="439"/>
    </location>
</feature>
<dbReference type="PANTHER" id="PTHR45528">
    <property type="entry name" value="SENSOR HISTIDINE KINASE CPXA"/>
    <property type="match status" value="1"/>
</dbReference>
<gene>
    <name evidence="17" type="ORF">NC661_17665</name>
</gene>
<dbReference type="CDD" id="cd00075">
    <property type="entry name" value="HATPase"/>
    <property type="match status" value="1"/>
</dbReference>
<dbReference type="Gene3D" id="3.30.565.10">
    <property type="entry name" value="Histidine kinase-like ATPase, C-terminal domain"/>
    <property type="match status" value="1"/>
</dbReference>
<keyword evidence="11 14" id="KW-1133">Transmembrane helix</keyword>
<evidence type="ECO:0000256" key="1">
    <source>
        <dbReference type="ARBA" id="ARBA00000085"/>
    </source>
</evidence>
<feature type="domain" description="HAMP" evidence="16">
    <location>
        <begin position="175"/>
        <end position="227"/>
    </location>
</feature>
<dbReference type="FunFam" id="1.10.287.130:FF:000001">
    <property type="entry name" value="Two-component sensor histidine kinase"/>
    <property type="match status" value="1"/>
</dbReference>
<evidence type="ECO:0000256" key="12">
    <source>
        <dbReference type="ARBA" id="ARBA00023012"/>
    </source>
</evidence>
<dbReference type="Pfam" id="PF00512">
    <property type="entry name" value="HisKA"/>
    <property type="match status" value="1"/>
</dbReference>
<proteinExistence type="predicted"/>
<evidence type="ECO:0000256" key="9">
    <source>
        <dbReference type="ARBA" id="ARBA00022777"/>
    </source>
</evidence>
<comment type="subcellular location">
    <subcellularLocation>
        <location evidence="2">Cell membrane</location>
        <topology evidence="2">Multi-pass membrane protein</topology>
    </subcellularLocation>
</comment>
<keyword evidence="6" id="KW-0808">Transferase</keyword>
<evidence type="ECO:0000256" key="6">
    <source>
        <dbReference type="ARBA" id="ARBA00022679"/>
    </source>
</evidence>
<dbReference type="InterPro" id="IPR004358">
    <property type="entry name" value="Sig_transdc_His_kin-like_C"/>
</dbReference>
<keyword evidence="13 14" id="KW-0472">Membrane</keyword>
<comment type="caution">
    <text evidence="17">The sequence shown here is derived from an EMBL/GenBank/DDBJ whole genome shotgun (WGS) entry which is preliminary data.</text>
</comment>
<dbReference type="EMBL" id="JAMQJZ010000017">
    <property type="protein sequence ID" value="MDC3422179.1"/>
    <property type="molecule type" value="Genomic_DNA"/>
</dbReference>
<evidence type="ECO:0000259" key="16">
    <source>
        <dbReference type="PROSITE" id="PS50885"/>
    </source>
</evidence>
<comment type="catalytic activity">
    <reaction evidence="1">
        <text>ATP + protein L-histidine = ADP + protein N-phospho-L-histidine.</text>
        <dbReference type="EC" id="2.7.13.3"/>
    </reaction>
</comment>
<dbReference type="InterPro" id="IPR005467">
    <property type="entry name" value="His_kinase_dom"/>
</dbReference>
<dbReference type="Gene3D" id="1.10.287.130">
    <property type="match status" value="1"/>
</dbReference>
<reference evidence="17" key="1">
    <citation type="submission" date="2022-06" db="EMBL/GenBank/DDBJ databases">
        <title>Aquibacillus sp. a new bacterium isolated from soil saline samples.</title>
        <authorList>
            <person name="Galisteo C."/>
            <person name="De La Haba R."/>
            <person name="Sanchez-Porro C."/>
            <person name="Ventosa A."/>
        </authorList>
    </citation>
    <scope>NUCLEOTIDE SEQUENCE</scope>
    <source>
        <strain evidence="17">JCM 12387</strain>
    </source>
</reference>
<evidence type="ECO:0000256" key="10">
    <source>
        <dbReference type="ARBA" id="ARBA00022840"/>
    </source>
</evidence>
<evidence type="ECO:0000256" key="14">
    <source>
        <dbReference type="SAM" id="Phobius"/>
    </source>
</evidence>
<dbReference type="CDD" id="cd00082">
    <property type="entry name" value="HisKA"/>
    <property type="match status" value="1"/>
</dbReference>
<dbReference type="PANTHER" id="PTHR45528:SF1">
    <property type="entry name" value="SENSOR HISTIDINE KINASE CPXA"/>
    <property type="match status" value="1"/>
</dbReference>